<dbReference type="KEGG" id="bfu:BCIN_06g00240"/>
<keyword evidence="4" id="KW-1185">Reference proteome</keyword>
<dbReference type="EMBL" id="CP009810">
    <property type="protein sequence ID" value="ATZ50522.1"/>
    <property type="molecule type" value="Genomic_DNA"/>
</dbReference>
<sequence>MPTKNLREIEPKRKGRAPSASASESDSSSDDGKQTDPVGSGGSSLEGSHATLMMWIGLLLLILFLNWAYMIPYMTRWVHHEKLLRSGYNVKLITPSCVSAIPLLYKDITYNATKKEGDIFRGRLDTFPGNTLLTFNRYINEMPDYPQGRQFPKLFEDVQADADEIYHEYMAYYDLVRRHTEDAMLLTNAVIEDLNELISDVGLVKTSNFKKRIINRFYWRYLSKKPIRSRLIRQIFIEYLKGLQKGYVLPQSNSHLKKSVGLHEVIETGNELLPKFEEVKDASRALRFTVEFGIYKVLTDQNLTNPAFVPRSEILRMLPFITRSNSRAGRGHDNDTIGYMTYWLDNEFAAGENVREVEMPNSVRQFQQALVDITKQVSELVYDFSDEKNGIQELSSTVCYIDKLEKALRDLAFHHNFDSIFPGHPNRPRAIWKVHKCIWERENRGSLKETTHCGKLEALIKEKVY</sequence>
<dbReference type="PHI-base" id="PHI:9173"/>
<gene>
    <name evidence="3" type="ORF">BCIN_06g00240</name>
</gene>
<dbReference type="OrthoDB" id="3549316at2759"/>
<accession>A0A384JJ77</accession>
<keyword evidence="2" id="KW-0812">Transmembrane</keyword>
<dbReference type="VEuPathDB" id="FungiDB:Bcin06g00240"/>
<dbReference type="Proteomes" id="UP000001798">
    <property type="component" value="Chromosome 6"/>
</dbReference>
<reference evidence="3 4" key="1">
    <citation type="journal article" date="2011" name="PLoS Genet.">
        <title>Genomic analysis of the necrotrophic fungal pathogens Sclerotinia sclerotiorum and Botrytis cinerea.</title>
        <authorList>
            <person name="Amselem J."/>
            <person name="Cuomo C.A."/>
            <person name="van Kan J.A."/>
            <person name="Viaud M."/>
            <person name="Benito E.P."/>
            <person name="Couloux A."/>
            <person name="Coutinho P.M."/>
            <person name="de Vries R.P."/>
            <person name="Dyer P.S."/>
            <person name="Fillinger S."/>
            <person name="Fournier E."/>
            <person name="Gout L."/>
            <person name="Hahn M."/>
            <person name="Kohn L."/>
            <person name="Lapalu N."/>
            <person name="Plummer K.M."/>
            <person name="Pradier J.M."/>
            <person name="Quevillon E."/>
            <person name="Sharon A."/>
            <person name="Simon A."/>
            <person name="ten Have A."/>
            <person name="Tudzynski B."/>
            <person name="Tudzynski P."/>
            <person name="Wincker P."/>
            <person name="Andrew M."/>
            <person name="Anthouard V."/>
            <person name="Beever R.E."/>
            <person name="Beffa R."/>
            <person name="Benoit I."/>
            <person name="Bouzid O."/>
            <person name="Brault B."/>
            <person name="Chen Z."/>
            <person name="Choquer M."/>
            <person name="Collemare J."/>
            <person name="Cotton P."/>
            <person name="Danchin E.G."/>
            <person name="Da Silva C."/>
            <person name="Gautier A."/>
            <person name="Giraud C."/>
            <person name="Giraud T."/>
            <person name="Gonzalez C."/>
            <person name="Grossetete S."/>
            <person name="Guldener U."/>
            <person name="Henrissat B."/>
            <person name="Howlett B.J."/>
            <person name="Kodira C."/>
            <person name="Kretschmer M."/>
            <person name="Lappartient A."/>
            <person name="Leroch M."/>
            <person name="Levis C."/>
            <person name="Mauceli E."/>
            <person name="Neuveglise C."/>
            <person name="Oeser B."/>
            <person name="Pearson M."/>
            <person name="Poulain J."/>
            <person name="Poussereau N."/>
            <person name="Quesneville H."/>
            <person name="Rascle C."/>
            <person name="Schumacher J."/>
            <person name="Segurens B."/>
            <person name="Sexton A."/>
            <person name="Silva E."/>
            <person name="Sirven C."/>
            <person name="Soanes D.M."/>
            <person name="Talbot N.J."/>
            <person name="Templeton M."/>
            <person name="Yandava C."/>
            <person name="Yarden O."/>
            <person name="Zeng Q."/>
            <person name="Rollins J.A."/>
            <person name="Lebrun M.H."/>
            <person name="Dickman M."/>
        </authorList>
    </citation>
    <scope>NUCLEOTIDE SEQUENCE [LARGE SCALE GENOMIC DNA]</scope>
    <source>
        <strain evidence="3 4">B05.10</strain>
    </source>
</reference>
<keyword evidence="2" id="KW-0472">Membrane</keyword>
<protein>
    <submittedName>
        <fullName evidence="3">Uncharacterized protein</fullName>
    </submittedName>
</protein>
<proteinExistence type="predicted"/>
<feature type="compositionally biased region" description="Basic and acidic residues" evidence="1">
    <location>
        <begin position="1"/>
        <end position="12"/>
    </location>
</feature>
<evidence type="ECO:0000313" key="3">
    <source>
        <dbReference type="EMBL" id="ATZ50522.1"/>
    </source>
</evidence>
<dbReference type="RefSeq" id="XP_024549063.1">
    <property type="nucleotide sequence ID" value="XM_024693277.1"/>
</dbReference>
<evidence type="ECO:0000313" key="4">
    <source>
        <dbReference type="Proteomes" id="UP000001798"/>
    </source>
</evidence>
<feature type="transmembrane region" description="Helical" evidence="2">
    <location>
        <begin position="52"/>
        <end position="75"/>
    </location>
</feature>
<evidence type="ECO:0000256" key="2">
    <source>
        <dbReference type="SAM" id="Phobius"/>
    </source>
</evidence>
<dbReference type="AlphaFoldDB" id="A0A384JJ77"/>
<feature type="region of interest" description="Disordered" evidence="1">
    <location>
        <begin position="1"/>
        <end position="43"/>
    </location>
</feature>
<evidence type="ECO:0000256" key="1">
    <source>
        <dbReference type="SAM" id="MobiDB-lite"/>
    </source>
</evidence>
<feature type="compositionally biased region" description="Low complexity" evidence="1">
    <location>
        <begin position="17"/>
        <end position="26"/>
    </location>
</feature>
<dbReference type="GeneID" id="36394224"/>
<reference evidence="3 4" key="3">
    <citation type="journal article" date="2017" name="Mol. Plant Pathol.">
        <title>A gapless genome sequence of the fungus Botrytis cinerea.</title>
        <authorList>
            <person name="Van Kan J.A."/>
            <person name="Stassen J.H."/>
            <person name="Mosbach A."/>
            <person name="Van Der Lee T.A."/>
            <person name="Faino L."/>
            <person name="Farmer A.D."/>
            <person name="Papasotiriou D.G."/>
            <person name="Zhou S."/>
            <person name="Seidl M.F."/>
            <person name="Cottam E."/>
            <person name="Edel D."/>
            <person name="Hahn M."/>
            <person name="Schwartz D.C."/>
            <person name="Dietrich R.A."/>
            <person name="Widdison S."/>
            <person name="Scalliet G."/>
        </authorList>
    </citation>
    <scope>NUCLEOTIDE SEQUENCE [LARGE SCALE GENOMIC DNA]</scope>
    <source>
        <strain evidence="3 4">B05.10</strain>
    </source>
</reference>
<keyword evidence="2" id="KW-1133">Transmembrane helix</keyword>
<name>A0A384JJ77_BOTFB</name>
<organism evidence="3 4">
    <name type="scientific">Botryotinia fuckeliana (strain B05.10)</name>
    <name type="common">Noble rot fungus</name>
    <name type="synonym">Botrytis cinerea</name>
    <dbReference type="NCBI Taxonomy" id="332648"/>
    <lineage>
        <taxon>Eukaryota</taxon>
        <taxon>Fungi</taxon>
        <taxon>Dikarya</taxon>
        <taxon>Ascomycota</taxon>
        <taxon>Pezizomycotina</taxon>
        <taxon>Leotiomycetes</taxon>
        <taxon>Helotiales</taxon>
        <taxon>Sclerotiniaceae</taxon>
        <taxon>Botrytis</taxon>
    </lineage>
</organism>
<reference evidence="3 4" key="2">
    <citation type="journal article" date="2012" name="Eukaryot. Cell">
        <title>Genome update of Botrytis cinerea strains B05.10 and T4.</title>
        <authorList>
            <person name="Staats M."/>
            <person name="van Kan J.A."/>
        </authorList>
    </citation>
    <scope>NUCLEOTIDE SEQUENCE [LARGE SCALE GENOMIC DNA]</scope>
    <source>
        <strain evidence="3 4">B05.10</strain>
    </source>
</reference>